<keyword evidence="5" id="KW-0408">Iron</keyword>
<evidence type="ECO:0000256" key="5">
    <source>
        <dbReference type="ARBA" id="ARBA00023004"/>
    </source>
</evidence>
<keyword evidence="3" id="KW-0479">Metal-binding</keyword>
<dbReference type="InterPro" id="IPR017927">
    <property type="entry name" value="FAD-bd_FR_type"/>
</dbReference>
<reference evidence="9 10" key="1">
    <citation type="submission" date="2024-10" db="EMBL/GenBank/DDBJ databases">
        <title>The Natural Products Discovery Center: Release of the First 8490 Sequenced Strains for Exploring Actinobacteria Biosynthetic Diversity.</title>
        <authorList>
            <person name="Kalkreuter E."/>
            <person name="Kautsar S.A."/>
            <person name="Yang D."/>
            <person name="Bader C.D."/>
            <person name="Teijaro C.N."/>
            <person name="Fluegel L."/>
            <person name="Davis C.M."/>
            <person name="Simpson J.R."/>
            <person name="Lauterbach L."/>
            <person name="Steele A.D."/>
            <person name="Gui C."/>
            <person name="Meng S."/>
            <person name="Li G."/>
            <person name="Viehrig K."/>
            <person name="Ye F."/>
            <person name="Su P."/>
            <person name="Kiefer A.F."/>
            <person name="Nichols A."/>
            <person name="Cepeda A.J."/>
            <person name="Yan W."/>
            <person name="Fan B."/>
            <person name="Jiang Y."/>
            <person name="Adhikari A."/>
            <person name="Zheng C.-J."/>
            <person name="Schuster L."/>
            <person name="Cowan T.M."/>
            <person name="Smanski M.J."/>
            <person name="Chevrette M.G."/>
            <person name="De Carvalho L.P.S."/>
            <person name="Shen B."/>
        </authorList>
    </citation>
    <scope>NUCLEOTIDE SEQUENCE [LARGE SCALE GENOMIC DNA]</scope>
    <source>
        <strain evidence="9 10">NPDC087045</strain>
    </source>
</reference>
<dbReference type="PROSITE" id="PS51384">
    <property type="entry name" value="FAD_FR"/>
    <property type="match status" value="1"/>
</dbReference>
<dbReference type="InterPro" id="IPR036010">
    <property type="entry name" value="2Fe-2S_ferredoxin-like_sf"/>
</dbReference>
<dbReference type="SUPFAM" id="SSF54292">
    <property type="entry name" value="2Fe-2S ferredoxin-like"/>
    <property type="match status" value="1"/>
</dbReference>
<dbReference type="InterPro" id="IPR012675">
    <property type="entry name" value="Beta-grasp_dom_sf"/>
</dbReference>
<dbReference type="PANTHER" id="PTHR47354:SF1">
    <property type="entry name" value="CARNITINE MONOOXYGENASE REDUCTASE SUBUNIT"/>
    <property type="match status" value="1"/>
</dbReference>
<dbReference type="InterPro" id="IPR006058">
    <property type="entry name" value="2Fe2S_fd_BS"/>
</dbReference>
<dbReference type="InterPro" id="IPR017938">
    <property type="entry name" value="Riboflavin_synthase-like_b-brl"/>
</dbReference>
<dbReference type="InterPro" id="IPR001041">
    <property type="entry name" value="2Fe-2S_ferredoxin-type"/>
</dbReference>
<evidence type="ECO:0000259" key="7">
    <source>
        <dbReference type="PROSITE" id="PS51085"/>
    </source>
</evidence>
<name>A0ABW8EZ22_9BURK</name>
<dbReference type="PROSITE" id="PS51085">
    <property type="entry name" value="2FE2S_FER_2"/>
    <property type="match status" value="1"/>
</dbReference>
<dbReference type="PRINTS" id="PR00409">
    <property type="entry name" value="PHDIOXRDTASE"/>
</dbReference>
<feature type="domain" description="FAD-binding FR-type" evidence="8">
    <location>
        <begin position="3"/>
        <end position="105"/>
    </location>
</feature>
<dbReference type="Proteomes" id="UP001617427">
    <property type="component" value="Unassembled WGS sequence"/>
</dbReference>
<dbReference type="Pfam" id="PF00111">
    <property type="entry name" value="Fer2"/>
    <property type="match status" value="1"/>
</dbReference>
<keyword evidence="6" id="KW-0411">Iron-sulfur</keyword>
<comment type="caution">
    <text evidence="9">The sequence shown here is derived from an EMBL/GenBank/DDBJ whole genome shotgun (WGS) entry which is preliminary data.</text>
</comment>
<organism evidence="9 10">
    <name type="scientific">Herbaspirillum chlorophenolicum</name>
    <dbReference type="NCBI Taxonomy" id="211589"/>
    <lineage>
        <taxon>Bacteria</taxon>
        <taxon>Pseudomonadati</taxon>
        <taxon>Pseudomonadota</taxon>
        <taxon>Betaproteobacteria</taxon>
        <taxon>Burkholderiales</taxon>
        <taxon>Oxalobacteraceae</taxon>
        <taxon>Herbaspirillum</taxon>
    </lineage>
</organism>
<keyword evidence="4" id="KW-0560">Oxidoreductase</keyword>
<dbReference type="Gene3D" id="2.40.30.10">
    <property type="entry name" value="Translation factors"/>
    <property type="match status" value="1"/>
</dbReference>
<dbReference type="EMBL" id="JBIUZV010000004">
    <property type="protein sequence ID" value="MFJ3046022.1"/>
    <property type="molecule type" value="Genomic_DNA"/>
</dbReference>
<dbReference type="PROSITE" id="PS00197">
    <property type="entry name" value="2FE2S_FER_1"/>
    <property type="match status" value="1"/>
</dbReference>
<evidence type="ECO:0000256" key="2">
    <source>
        <dbReference type="ARBA" id="ARBA00022714"/>
    </source>
</evidence>
<dbReference type="Gene3D" id="3.40.50.80">
    <property type="entry name" value="Nucleotide-binding domain of ferredoxin-NADP reductase (FNR) module"/>
    <property type="match status" value="1"/>
</dbReference>
<keyword evidence="2" id="KW-0001">2Fe-2S</keyword>
<gene>
    <name evidence="9" type="ORF">ACIPEN_09335</name>
</gene>
<accession>A0ABW8EZ22</accession>
<evidence type="ECO:0000259" key="8">
    <source>
        <dbReference type="PROSITE" id="PS51384"/>
    </source>
</evidence>
<evidence type="ECO:0000256" key="3">
    <source>
        <dbReference type="ARBA" id="ARBA00022723"/>
    </source>
</evidence>
<dbReference type="InterPro" id="IPR050415">
    <property type="entry name" value="MRET"/>
</dbReference>
<dbReference type="InterPro" id="IPR039261">
    <property type="entry name" value="FNR_nucleotide-bd"/>
</dbReference>
<dbReference type="Gene3D" id="3.10.20.30">
    <property type="match status" value="1"/>
</dbReference>
<sequence length="317" mass="35292">MTSKTISVRVVEKRRAALDICLFEFERMDGKVLPSFSAGSHIDVYLPNGLVRQYSLCNDPARTDRYQICVLLDPNTRGGSKAMHELVDFGDELQIGEPRNLFHLASGNHEVVLLAGGIGVTPLMAMAWQLLAQDAKFHLHYFARSAERTAFHDLILRSPLREKVSFWFDNDTTTEKPSVADILRRAAEDSHAYACGPLGFLKYVRDTCEQIQWAHLHYEAFTAAPAEDGDAFAVRIKSTGEMVEIPGNQTVVEALARKGIEIPVSCEQGICGTCLTKICDGIPDHRDQYLSDDERARGDQFTPCCSRSKSSILVLDL</sequence>
<evidence type="ECO:0000313" key="10">
    <source>
        <dbReference type="Proteomes" id="UP001617427"/>
    </source>
</evidence>
<dbReference type="SUPFAM" id="SSF63380">
    <property type="entry name" value="Riboflavin synthase domain-like"/>
    <property type="match status" value="1"/>
</dbReference>
<dbReference type="CDD" id="cd00207">
    <property type="entry name" value="fer2"/>
    <property type="match status" value="1"/>
</dbReference>
<evidence type="ECO:0000256" key="6">
    <source>
        <dbReference type="ARBA" id="ARBA00023014"/>
    </source>
</evidence>
<evidence type="ECO:0000256" key="4">
    <source>
        <dbReference type="ARBA" id="ARBA00023002"/>
    </source>
</evidence>
<proteinExistence type="predicted"/>
<dbReference type="CDD" id="cd06185">
    <property type="entry name" value="PDR_like"/>
    <property type="match status" value="1"/>
</dbReference>
<feature type="domain" description="2Fe-2S ferredoxin-type" evidence="7">
    <location>
        <begin position="232"/>
        <end position="317"/>
    </location>
</feature>
<dbReference type="SUPFAM" id="SSF52343">
    <property type="entry name" value="Ferredoxin reductase-like, C-terminal NADP-linked domain"/>
    <property type="match status" value="1"/>
</dbReference>
<dbReference type="RefSeq" id="WP_402699925.1">
    <property type="nucleotide sequence ID" value="NZ_JBIUZV010000004.1"/>
</dbReference>
<evidence type="ECO:0000256" key="1">
    <source>
        <dbReference type="ARBA" id="ARBA00022630"/>
    </source>
</evidence>
<protein>
    <submittedName>
        <fullName evidence="9">PDR/VanB family oxidoreductase</fullName>
    </submittedName>
</protein>
<dbReference type="PANTHER" id="PTHR47354">
    <property type="entry name" value="NADH OXIDOREDUCTASE HCR"/>
    <property type="match status" value="1"/>
</dbReference>
<keyword evidence="1" id="KW-0285">Flavoprotein</keyword>
<evidence type="ECO:0000313" key="9">
    <source>
        <dbReference type="EMBL" id="MFJ3046022.1"/>
    </source>
</evidence>
<keyword evidence="10" id="KW-1185">Reference proteome</keyword>